<dbReference type="RefSeq" id="WP_367974475.1">
    <property type="nucleotide sequence ID" value="NZ_JBFPEQ010000001.1"/>
</dbReference>
<proteinExistence type="predicted"/>
<evidence type="ECO:0000313" key="1">
    <source>
        <dbReference type="EMBL" id="MEX0380999.1"/>
    </source>
</evidence>
<organism evidence="1 2">
    <name type="scientific">Leuconostoc aquikimchii</name>
    <dbReference type="NCBI Taxonomy" id="3236804"/>
    <lineage>
        <taxon>Bacteria</taxon>
        <taxon>Bacillati</taxon>
        <taxon>Bacillota</taxon>
        <taxon>Bacilli</taxon>
        <taxon>Lactobacillales</taxon>
        <taxon>Lactobacillaceae</taxon>
        <taxon>Leuconostoc</taxon>
    </lineage>
</organism>
<reference evidence="1 2" key="1">
    <citation type="submission" date="2024-07" db="EMBL/GenBank/DDBJ databases">
        <authorList>
            <person name="Yun M."/>
        </authorList>
    </citation>
    <scope>NUCLEOTIDE SEQUENCE [LARGE SCALE GENOMIC DNA]</scope>
    <source>
        <strain evidence="1 2">MS01</strain>
    </source>
</reference>
<dbReference type="EMBL" id="JBFPER010000001">
    <property type="protein sequence ID" value="MEX0380999.1"/>
    <property type="molecule type" value="Genomic_DNA"/>
</dbReference>
<sequence>MANPDIASLLEEVWNRYGSKEASQLVTITHAPGSPWASTTVNEIINNDDTKLYFKQLIKQH</sequence>
<keyword evidence="2" id="KW-1185">Reference proteome</keyword>
<dbReference type="Proteomes" id="UP001556617">
    <property type="component" value="Unassembled WGS sequence"/>
</dbReference>
<protein>
    <submittedName>
        <fullName evidence="1">Uncharacterized protein</fullName>
    </submittedName>
</protein>
<comment type="caution">
    <text evidence="1">The sequence shown here is derived from an EMBL/GenBank/DDBJ whole genome shotgun (WGS) entry which is preliminary data.</text>
</comment>
<gene>
    <name evidence="1" type="ORF">AB3K24_06495</name>
</gene>
<evidence type="ECO:0000313" key="2">
    <source>
        <dbReference type="Proteomes" id="UP001556617"/>
    </source>
</evidence>
<accession>A0ABV3S579</accession>
<name>A0ABV3S579_9LACO</name>